<dbReference type="RefSeq" id="XP_058345092.1">
    <property type="nucleotide sequence ID" value="XM_058484104.1"/>
</dbReference>
<reference evidence="6 7" key="1">
    <citation type="submission" date="2023-03" db="EMBL/GenBank/DDBJ databases">
        <title>Genome sequence of Lichtheimia ornata CBS 291.66.</title>
        <authorList>
            <person name="Mohabir J.T."/>
            <person name="Shea T.P."/>
            <person name="Kurbessoian T."/>
            <person name="Berby B."/>
            <person name="Fontaine J."/>
            <person name="Livny J."/>
            <person name="Gnirke A."/>
            <person name="Stajich J.E."/>
            <person name="Cuomo C.A."/>
        </authorList>
    </citation>
    <scope>NUCLEOTIDE SEQUENCE [LARGE SCALE GENOMIC DNA]</scope>
    <source>
        <strain evidence="6">CBS 291.66</strain>
    </source>
</reference>
<feature type="region of interest" description="Disordered" evidence="3">
    <location>
        <begin position="1"/>
        <end position="30"/>
    </location>
</feature>
<keyword evidence="4" id="KW-1133">Transmembrane helix</keyword>
<feature type="transmembrane region" description="Helical" evidence="4">
    <location>
        <begin position="51"/>
        <end position="74"/>
    </location>
</feature>
<dbReference type="PANTHER" id="PTHR11360:SF284">
    <property type="entry name" value="EG:103B4.3 PROTEIN-RELATED"/>
    <property type="match status" value="1"/>
</dbReference>
<dbReference type="GeneID" id="83211451"/>
<protein>
    <recommendedName>
        <fullName evidence="5">Major facilitator superfamily (MFS) profile domain-containing protein</fullName>
    </recommendedName>
</protein>
<dbReference type="GO" id="GO:0016020">
    <property type="term" value="C:membrane"/>
    <property type="evidence" value="ECO:0007669"/>
    <property type="project" value="UniProtKB-SubCell"/>
</dbReference>
<feature type="transmembrane region" description="Helical" evidence="4">
    <location>
        <begin position="329"/>
        <end position="347"/>
    </location>
</feature>
<dbReference type="Proteomes" id="UP001234581">
    <property type="component" value="Unassembled WGS sequence"/>
</dbReference>
<dbReference type="InterPro" id="IPR050327">
    <property type="entry name" value="Proton-linked_MCT"/>
</dbReference>
<evidence type="ECO:0000256" key="3">
    <source>
        <dbReference type="SAM" id="MobiDB-lite"/>
    </source>
</evidence>
<feature type="transmembrane region" description="Helical" evidence="4">
    <location>
        <begin position="262"/>
        <end position="280"/>
    </location>
</feature>
<evidence type="ECO:0000256" key="2">
    <source>
        <dbReference type="ARBA" id="ARBA00006727"/>
    </source>
</evidence>
<dbReference type="InterPro" id="IPR011701">
    <property type="entry name" value="MFS"/>
</dbReference>
<gene>
    <name evidence="6" type="ORF">O0I10_004038</name>
</gene>
<proteinExistence type="inferred from homology"/>
<dbReference type="EMBL" id="JARTCD010000014">
    <property type="protein sequence ID" value="KAJ8660179.1"/>
    <property type="molecule type" value="Genomic_DNA"/>
</dbReference>
<evidence type="ECO:0000256" key="1">
    <source>
        <dbReference type="ARBA" id="ARBA00004141"/>
    </source>
</evidence>
<evidence type="ECO:0000259" key="5">
    <source>
        <dbReference type="PROSITE" id="PS50850"/>
    </source>
</evidence>
<name>A0AAD7V736_9FUNG</name>
<evidence type="ECO:0000313" key="7">
    <source>
        <dbReference type="Proteomes" id="UP001234581"/>
    </source>
</evidence>
<feature type="compositionally biased region" description="Basic and acidic residues" evidence="3">
    <location>
        <begin position="21"/>
        <end position="30"/>
    </location>
</feature>
<keyword evidence="7" id="KW-1185">Reference proteome</keyword>
<keyword evidence="4" id="KW-0812">Transmembrane</keyword>
<keyword evidence="4" id="KW-0472">Membrane</keyword>
<sequence length="451" mass="49530">MHKPDVQGTDDHSRSGQSVTDCDHHEERDQPLKESIDDGAYWTEGIRNPGWVTVAGIWMMYFVSTGSTNSWGIFQADYIKMYSNEVAVSFIGSTTVAILQLGILITPLIRRIGVRYTMLLGALISTVALILASFATKLWQLFAAQGFMYGIGLCLVFNTPTTLTSQWFVKNRALANGISWSGATMGPIVLANSFQASLLAFGRQITLTIMASVVFIMLLMSAILSRPRYPVLRSPKNKPSTKKITKDEKVSSKDECLDNSLLSIRFLLILLLSFTFPFHWQTILFLAPSYAQNVGASPTLAAFVITIVFVMASISRIGFGFIADRYGRLNVLTATLSINALLIMTLWQHADTIPMFAVFCGSLGLLGGIFPNMRPVVVSDLVGMRKAQKAISWSYLLSVPGSLIGDPFISYIHSRHGWTVSIQTIGAIAAISAISAMVVRFLTNKQLFAIV</sequence>
<feature type="transmembrane region" description="Helical" evidence="4">
    <location>
        <begin position="86"/>
        <end position="109"/>
    </location>
</feature>
<dbReference type="PANTHER" id="PTHR11360">
    <property type="entry name" value="MONOCARBOXYLATE TRANSPORTER"/>
    <property type="match status" value="1"/>
</dbReference>
<accession>A0AAD7V736</accession>
<dbReference type="Pfam" id="PF07690">
    <property type="entry name" value="MFS_1"/>
    <property type="match status" value="1"/>
</dbReference>
<organism evidence="6 7">
    <name type="scientific">Lichtheimia ornata</name>
    <dbReference type="NCBI Taxonomy" id="688661"/>
    <lineage>
        <taxon>Eukaryota</taxon>
        <taxon>Fungi</taxon>
        <taxon>Fungi incertae sedis</taxon>
        <taxon>Mucoromycota</taxon>
        <taxon>Mucoromycotina</taxon>
        <taxon>Mucoromycetes</taxon>
        <taxon>Mucorales</taxon>
        <taxon>Lichtheimiaceae</taxon>
        <taxon>Lichtheimia</taxon>
    </lineage>
</organism>
<feature type="transmembrane region" description="Helical" evidence="4">
    <location>
        <begin position="205"/>
        <end position="224"/>
    </location>
</feature>
<feature type="transmembrane region" description="Helical" evidence="4">
    <location>
        <begin position="116"/>
        <end position="135"/>
    </location>
</feature>
<comment type="caution">
    <text evidence="6">The sequence shown here is derived from an EMBL/GenBank/DDBJ whole genome shotgun (WGS) entry which is preliminary data.</text>
</comment>
<feature type="domain" description="Major facilitator superfamily (MFS) profile" evidence="5">
    <location>
        <begin position="265"/>
        <end position="451"/>
    </location>
</feature>
<dbReference type="InterPro" id="IPR036259">
    <property type="entry name" value="MFS_trans_sf"/>
</dbReference>
<feature type="transmembrane region" description="Helical" evidence="4">
    <location>
        <begin position="418"/>
        <end position="442"/>
    </location>
</feature>
<comment type="subcellular location">
    <subcellularLocation>
        <location evidence="1">Membrane</location>
        <topology evidence="1">Multi-pass membrane protein</topology>
    </subcellularLocation>
</comment>
<dbReference type="PROSITE" id="PS50850">
    <property type="entry name" value="MFS"/>
    <property type="match status" value="1"/>
</dbReference>
<dbReference type="InterPro" id="IPR020846">
    <property type="entry name" value="MFS_dom"/>
</dbReference>
<comment type="similarity">
    <text evidence="2">Belongs to the major facilitator superfamily. Monocarboxylate porter (TC 2.A.1.13) family.</text>
</comment>
<feature type="transmembrane region" description="Helical" evidence="4">
    <location>
        <begin position="141"/>
        <end position="161"/>
    </location>
</feature>
<evidence type="ECO:0000313" key="6">
    <source>
        <dbReference type="EMBL" id="KAJ8660179.1"/>
    </source>
</evidence>
<dbReference type="GO" id="GO:0022857">
    <property type="term" value="F:transmembrane transporter activity"/>
    <property type="evidence" value="ECO:0007669"/>
    <property type="project" value="InterPro"/>
</dbReference>
<feature type="transmembrane region" description="Helical" evidence="4">
    <location>
        <begin position="353"/>
        <end position="372"/>
    </location>
</feature>
<dbReference type="Gene3D" id="1.20.1250.20">
    <property type="entry name" value="MFS general substrate transporter like domains"/>
    <property type="match status" value="2"/>
</dbReference>
<feature type="transmembrane region" description="Helical" evidence="4">
    <location>
        <begin position="300"/>
        <end position="322"/>
    </location>
</feature>
<dbReference type="SUPFAM" id="SSF103473">
    <property type="entry name" value="MFS general substrate transporter"/>
    <property type="match status" value="1"/>
</dbReference>
<evidence type="ECO:0000256" key="4">
    <source>
        <dbReference type="SAM" id="Phobius"/>
    </source>
</evidence>
<feature type="transmembrane region" description="Helical" evidence="4">
    <location>
        <begin position="393"/>
        <end position="412"/>
    </location>
</feature>
<dbReference type="AlphaFoldDB" id="A0AAD7V736"/>